<keyword evidence="6" id="KW-1185">Reference proteome</keyword>
<dbReference type="SUPFAM" id="SSF64268">
    <property type="entry name" value="PX domain"/>
    <property type="match status" value="1"/>
</dbReference>
<dbReference type="Gene3D" id="3.30.1520.10">
    <property type="entry name" value="Phox-like domain"/>
    <property type="match status" value="1"/>
</dbReference>
<dbReference type="SMART" id="SM00233">
    <property type="entry name" value="PH"/>
    <property type="match status" value="1"/>
</dbReference>
<dbReference type="PROSITE" id="PS50004">
    <property type="entry name" value="C2"/>
    <property type="match status" value="1"/>
</dbReference>
<dbReference type="InterPro" id="IPR003386">
    <property type="entry name" value="LACT/PDAT_acylTrfase"/>
</dbReference>
<dbReference type="InterPro" id="IPR001683">
    <property type="entry name" value="PX_dom"/>
</dbReference>
<dbReference type="InterPro" id="IPR029058">
    <property type="entry name" value="AB_hydrolase_fold"/>
</dbReference>
<evidence type="ECO:0000259" key="4">
    <source>
        <dbReference type="PROSITE" id="PS50195"/>
    </source>
</evidence>
<proteinExistence type="predicted"/>
<evidence type="ECO:0000313" key="5">
    <source>
        <dbReference type="EMBL" id="PRP88451.1"/>
    </source>
</evidence>
<dbReference type="InterPro" id="IPR036871">
    <property type="entry name" value="PX_dom_sf"/>
</dbReference>
<feature type="domain" description="C2" evidence="3">
    <location>
        <begin position="254"/>
        <end position="369"/>
    </location>
</feature>
<name>A0A2P6NWX0_9EUKA</name>
<dbReference type="STRING" id="1890364.A0A2P6NWX0"/>
<dbReference type="SUPFAM" id="SSF50729">
    <property type="entry name" value="PH domain-like"/>
    <property type="match status" value="1"/>
</dbReference>
<sequence>MMESTSIDLISSTKSDGDSVGFDANASRDELRRAREDGDLTGKTRSLTKEGYLTKKGEKGILLWWTKREHPGSEAAKGVIQLDEFTSVKRTQGSDRGFEISNQYKSRIYQLQAETPEEMNDWITAVDECINMMSKTSRGGSLRSSSAEFINHPGNLTVDVTSCFYLLTGTGNHTEYMIKVRYIKPDGTVVQSYTVCRRYKHTLSLHEMLVKLNPGIQFPNFPSRLIFRSKEGRAEERREGLNTYFHSLLTNKNITKMKQIHSFFSPDKERRLLSVTVSSGRHLDKAPMYCQLTLQNDKRKNMTVSCRTHVAPADDHHKWSATYHFEVTEDSSLLSVELYMDNSISIQRKGYVEVPLHTIPPRQKTQHWFPLHETKGEIKLRFLHQLYDSGNSIEPEYRISDIRESTELSKSAEGLKISKPKKAISTSGDGAMKMKIRYFYNPPYVQWEGSLYIELVEANKLVRGTESFVILRLDSLEHRTPLVKPSSQSHFAFWFHVSPETCGQLSIQVYELKRNETSLVVGWVKIDLSQLKEQKAVEAMFPVQVRQETPAEQYIPKQLGKVFAQKGYTPSLPVIVIPGFASTGLEVLQGEPEWLKQRVWFNFSKLSSEHMRRMNLMTFGKLRGFLSKEKEPQPLPPNTIPPSNNVDSALGLTDPADEDEGLTQEEQIFRNRWVAYMRLNHDDGYSDPPNIMVRPINGKEGIDYLDSESVLANATYVMGPLFDMLEDLGYEHHQNLLAAPYDWRIPPHIMEERDRYLSRLAVDIRMLYENTGKPVVVIAHSMGNKVFHYFCNWASRQPSLGIEWLQKHIHTFMAIGAPWIGSPKMIRGAASGENMGLRHLLPFKESKEFIRSFGVVPFLFPMQPPHEPSPKVPLAFLRNEYSNGGYTPMGSEELLKKSGAEQMSKWLDEYFMADPCFGKDLAVLEPPPGLKRLFCVYGVDVPTETNYFYRTHPTKALVIDENAPTGSVEGHTTIKGIVYETEDTPQERIKKEQPGRSPNRSGDGSVPYHSLSYCNNWKDKLELECRELKNVEHRAILSSRILFFLITNLVSEKPKNAMDFQWTGTGSF</sequence>
<accession>A0A2P6NWX0</accession>
<dbReference type="SUPFAM" id="SSF49562">
    <property type="entry name" value="C2 domain (Calcium/lipid-binding domain, CaLB)"/>
    <property type="match status" value="2"/>
</dbReference>
<protein>
    <submittedName>
        <fullName evidence="5">Uncharacterized protein</fullName>
    </submittedName>
</protein>
<feature type="region of interest" description="Disordered" evidence="1">
    <location>
        <begin position="981"/>
        <end position="1007"/>
    </location>
</feature>
<dbReference type="PROSITE" id="PS50003">
    <property type="entry name" value="PH_DOMAIN"/>
    <property type="match status" value="1"/>
</dbReference>
<dbReference type="Pfam" id="PF00787">
    <property type="entry name" value="PX"/>
    <property type="match status" value="1"/>
</dbReference>
<evidence type="ECO:0000313" key="6">
    <source>
        <dbReference type="Proteomes" id="UP000241769"/>
    </source>
</evidence>
<dbReference type="Pfam" id="PF00169">
    <property type="entry name" value="PH"/>
    <property type="match status" value="1"/>
</dbReference>
<dbReference type="InParanoid" id="A0A2P6NWX0"/>
<feature type="compositionally biased region" description="Basic and acidic residues" evidence="1">
    <location>
        <begin position="26"/>
        <end position="42"/>
    </location>
</feature>
<dbReference type="SUPFAM" id="SSF53474">
    <property type="entry name" value="alpha/beta-Hydrolases"/>
    <property type="match status" value="1"/>
</dbReference>
<feature type="domain" description="PH" evidence="2">
    <location>
        <begin position="33"/>
        <end position="131"/>
    </location>
</feature>
<dbReference type="GO" id="GO:0035091">
    <property type="term" value="F:phosphatidylinositol binding"/>
    <property type="evidence" value="ECO:0007669"/>
    <property type="project" value="InterPro"/>
</dbReference>
<dbReference type="Proteomes" id="UP000241769">
    <property type="component" value="Unassembled WGS sequence"/>
</dbReference>
<dbReference type="CDD" id="cd06093">
    <property type="entry name" value="PX_domain"/>
    <property type="match status" value="1"/>
</dbReference>
<dbReference type="GO" id="GO:0008374">
    <property type="term" value="F:O-acyltransferase activity"/>
    <property type="evidence" value="ECO:0007669"/>
    <property type="project" value="InterPro"/>
</dbReference>
<feature type="domain" description="PX" evidence="4">
    <location>
        <begin position="154"/>
        <end position="271"/>
    </location>
</feature>
<evidence type="ECO:0000259" key="2">
    <source>
        <dbReference type="PROSITE" id="PS50003"/>
    </source>
</evidence>
<reference evidence="5 6" key="1">
    <citation type="journal article" date="2018" name="Genome Biol. Evol.">
        <title>Multiple Roots of Fruiting Body Formation in Amoebozoa.</title>
        <authorList>
            <person name="Hillmann F."/>
            <person name="Forbes G."/>
            <person name="Novohradska S."/>
            <person name="Ferling I."/>
            <person name="Riege K."/>
            <person name="Groth M."/>
            <person name="Westermann M."/>
            <person name="Marz M."/>
            <person name="Spaller T."/>
            <person name="Winckler T."/>
            <person name="Schaap P."/>
            <person name="Glockner G."/>
        </authorList>
    </citation>
    <scope>NUCLEOTIDE SEQUENCE [LARGE SCALE GENOMIC DNA]</scope>
    <source>
        <strain evidence="5 6">Jena</strain>
    </source>
</reference>
<dbReference type="Gene3D" id="2.60.40.150">
    <property type="entry name" value="C2 domain"/>
    <property type="match status" value="2"/>
</dbReference>
<dbReference type="OrthoDB" id="190846at2759"/>
<dbReference type="PANTHER" id="PTHR11440">
    <property type="entry name" value="LECITHIN-CHOLESTEROL ACYLTRANSFERASE-RELATED"/>
    <property type="match status" value="1"/>
</dbReference>
<dbReference type="Pfam" id="PF00168">
    <property type="entry name" value="C2"/>
    <property type="match status" value="2"/>
</dbReference>
<evidence type="ECO:0000256" key="1">
    <source>
        <dbReference type="SAM" id="MobiDB-lite"/>
    </source>
</evidence>
<dbReference type="Gene3D" id="3.40.50.1820">
    <property type="entry name" value="alpha/beta hydrolase"/>
    <property type="match status" value="1"/>
</dbReference>
<dbReference type="InterPro" id="IPR001849">
    <property type="entry name" value="PH_domain"/>
</dbReference>
<feature type="region of interest" description="Disordered" evidence="1">
    <location>
        <begin position="630"/>
        <end position="663"/>
    </location>
</feature>
<dbReference type="CDD" id="cd00821">
    <property type="entry name" value="PH"/>
    <property type="match status" value="1"/>
</dbReference>
<dbReference type="InterPro" id="IPR000008">
    <property type="entry name" value="C2_dom"/>
</dbReference>
<dbReference type="Pfam" id="PF02450">
    <property type="entry name" value="LCAT"/>
    <property type="match status" value="2"/>
</dbReference>
<organism evidence="5 6">
    <name type="scientific">Planoprotostelium fungivorum</name>
    <dbReference type="NCBI Taxonomy" id="1890364"/>
    <lineage>
        <taxon>Eukaryota</taxon>
        <taxon>Amoebozoa</taxon>
        <taxon>Evosea</taxon>
        <taxon>Variosea</taxon>
        <taxon>Cavosteliida</taxon>
        <taxon>Cavosteliaceae</taxon>
        <taxon>Planoprotostelium</taxon>
    </lineage>
</organism>
<dbReference type="InterPro" id="IPR035892">
    <property type="entry name" value="C2_domain_sf"/>
</dbReference>
<comment type="caution">
    <text evidence="5">The sequence shown here is derived from an EMBL/GenBank/DDBJ whole genome shotgun (WGS) entry which is preliminary data.</text>
</comment>
<dbReference type="SMART" id="SM00239">
    <property type="entry name" value="C2"/>
    <property type="match status" value="2"/>
</dbReference>
<dbReference type="SMART" id="SM00312">
    <property type="entry name" value="PX"/>
    <property type="match status" value="1"/>
</dbReference>
<dbReference type="Gene3D" id="2.30.29.30">
    <property type="entry name" value="Pleckstrin-homology domain (PH domain)/Phosphotyrosine-binding domain (PTB)"/>
    <property type="match status" value="1"/>
</dbReference>
<gene>
    <name evidence="5" type="ORF">PROFUN_03168</name>
</gene>
<feature type="region of interest" description="Disordered" evidence="1">
    <location>
        <begin position="1"/>
        <end position="43"/>
    </location>
</feature>
<feature type="compositionally biased region" description="Basic and acidic residues" evidence="1">
    <location>
        <begin position="985"/>
        <end position="994"/>
    </location>
</feature>
<evidence type="ECO:0000259" key="3">
    <source>
        <dbReference type="PROSITE" id="PS50004"/>
    </source>
</evidence>
<dbReference type="PROSITE" id="PS50195">
    <property type="entry name" value="PX"/>
    <property type="match status" value="1"/>
</dbReference>
<dbReference type="AlphaFoldDB" id="A0A2P6NWX0"/>
<dbReference type="InterPro" id="IPR011993">
    <property type="entry name" value="PH-like_dom_sf"/>
</dbReference>
<dbReference type="EMBL" id="MDYQ01000010">
    <property type="protein sequence ID" value="PRP88451.1"/>
    <property type="molecule type" value="Genomic_DNA"/>
</dbReference>
<feature type="compositionally biased region" description="Polar residues" evidence="1">
    <location>
        <begin position="1"/>
        <end position="14"/>
    </location>
</feature>
<dbReference type="GO" id="GO:0006629">
    <property type="term" value="P:lipid metabolic process"/>
    <property type="evidence" value="ECO:0007669"/>
    <property type="project" value="InterPro"/>
</dbReference>
<dbReference type="CDD" id="cd00030">
    <property type="entry name" value="C2"/>
    <property type="match status" value="1"/>
</dbReference>